<dbReference type="EMBL" id="GDID01003616">
    <property type="protein sequence ID" value="JAP92990.1"/>
    <property type="molecule type" value="Transcribed_RNA"/>
</dbReference>
<gene>
    <name evidence="1" type="ORF">TPC1_14889</name>
</gene>
<accession>A0A146K832</accession>
<feature type="non-terminal residue" evidence="1">
    <location>
        <position position="534"/>
    </location>
</feature>
<evidence type="ECO:0000313" key="1">
    <source>
        <dbReference type="EMBL" id="JAP92990.1"/>
    </source>
</evidence>
<dbReference type="AlphaFoldDB" id="A0A146K832"/>
<sequence length="534" mass="61958">MENCDEILINMDEVVDYEQQHQIVGEILNYLQQEQVLLKAKGLDQLVQLKLFHVFDDPQYANEILHEIELIFIDSPLPHIVQSTCTNLNVICANIGVQTCFSFLSMIITRLYEMIQQTHYLGYPQEFCINVTNLQTTAQIYFRKCTGQPESASQYLQELELISNSMQLLLTQCLSIFGQYQSEYVQFMHLQAQNYIVEPSKHLQLIFSMNEFLQPALKTLTNYPFLSQFFKQRFSNVLAFQLTKNLQSEQLLRFEMVQFLCQFDPEGDLLINLIRNSPNALIEKCLSSQQFSQKVFLILKQNGISEPVLMIAAMSNLKDDEVFNDLDLFVKLAHFITVNYSNKKSLVQIAINCFLTRLQQVRYSIFGQSAGQQLVLNEALMKKVTAPIAKLFSSRYLFANVCYSKHAQKLMDFVFQKCLLLMQQHQLKVSTNELQLMINLIIVGVELKREQQQEIINLFQLKHKKFRLLSGDVMIYAWAAGLVDFKKLSRNELVALLDEQEKISLHAPFLYQKISYEESTDVNALMKLFKVNKV</sequence>
<protein>
    <submittedName>
        <fullName evidence="1">Uncharacterized protein</fullName>
    </submittedName>
</protein>
<reference evidence="1" key="1">
    <citation type="submission" date="2015-07" db="EMBL/GenBank/DDBJ databases">
        <title>Adaptation to a free-living lifestyle via gene acquisitions in the diplomonad Trepomonas sp. PC1.</title>
        <authorList>
            <person name="Xu F."/>
            <person name="Jerlstrom-Hultqvist J."/>
            <person name="Kolisko M."/>
            <person name="Simpson A.G.B."/>
            <person name="Roger A.J."/>
            <person name="Svard S.G."/>
            <person name="Andersson J.O."/>
        </authorList>
    </citation>
    <scope>NUCLEOTIDE SEQUENCE</scope>
    <source>
        <strain evidence="1">PC1</strain>
    </source>
</reference>
<proteinExistence type="predicted"/>
<organism evidence="1">
    <name type="scientific">Trepomonas sp. PC1</name>
    <dbReference type="NCBI Taxonomy" id="1076344"/>
    <lineage>
        <taxon>Eukaryota</taxon>
        <taxon>Metamonada</taxon>
        <taxon>Diplomonadida</taxon>
        <taxon>Hexamitidae</taxon>
        <taxon>Hexamitinae</taxon>
        <taxon>Trepomonas</taxon>
    </lineage>
</organism>
<name>A0A146K832_9EUKA</name>